<dbReference type="InterPro" id="IPR004646">
    <property type="entry name" value="Fe-S_hydro-lyase_TtdA-typ_cat"/>
</dbReference>
<dbReference type="Pfam" id="PF05681">
    <property type="entry name" value="Fumerase"/>
    <property type="match status" value="1"/>
</dbReference>
<comment type="caution">
    <text evidence="8">The sequence shown here is derived from an EMBL/GenBank/DDBJ whole genome shotgun (WGS) entry which is preliminary data.</text>
</comment>
<comment type="similarity">
    <text evidence="1">Belongs to the class-I fumarase family.</text>
</comment>
<organism evidence="8 9">
    <name type="scientific">candidate division TA06 bacterium</name>
    <dbReference type="NCBI Taxonomy" id="2250710"/>
    <lineage>
        <taxon>Bacteria</taxon>
        <taxon>Bacteria division TA06</taxon>
    </lineage>
</organism>
<dbReference type="NCBIfam" id="NF004885">
    <property type="entry name" value="PRK06246.1"/>
    <property type="match status" value="1"/>
</dbReference>
<name>A0A523UPM9_UNCT6</name>
<keyword evidence="2" id="KW-0004">4Fe-4S</keyword>
<proteinExistence type="inferred from homology"/>
<dbReference type="PANTHER" id="PTHR30389:SF17">
    <property type="entry name" value="L(+)-TARTRATE DEHYDRATASE SUBUNIT ALPHA-RELATED"/>
    <property type="match status" value="1"/>
</dbReference>
<gene>
    <name evidence="8" type="ORF">E3J62_10310</name>
</gene>
<evidence type="ECO:0000259" key="7">
    <source>
        <dbReference type="Pfam" id="PF05681"/>
    </source>
</evidence>
<keyword evidence="5" id="KW-0411">Iron-sulfur</keyword>
<keyword evidence="3" id="KW-0479">Metal-binding</keyword>
<evidence type="ECO:0000256" key="2">
    <source>
        <dbReference type="ARBA" id="ARBA00022485"/>
    </source>
</evidence>
<evidence type="ECO:0000256" key="6">
    <source>
        <dbReference type="ARBA" id="ARBA00023239"/>
    </source>
</evidence>
<dbReference type="PANTHER" id="PTHR30389">
    <property type="entry name" value="FUMARATE HYDRATASE-RELATED"/>
    <property type="match status" value="1"/>
</dbReference>
<dbReference type="NCBIfam" id="TIGR00722">
    <property type="entry name" value="ttdA_fumA_fumB"/>
    <property type="match status" value="1"/>
</dbReference>
<evidence type="ECO:0000256" key="3">
    <source>
        <dbReference type="ARBA" id="ARBA00022723"/>
    </source>
</evidence>
<evidence type="ECO:0000313" key="9">
    <source>
        <dbReference type="Proteomes" id="UP000315525"/>
    </source>
</evidence>
<evidence type="ECO:0000313" key="8">
    <source>
        <dbReference type="EMBL" id="TET44493.1"/>
    </source>
</evidence>
<keyword evidence="6 8" id="KW-0456">Lyase</keyword>
<dbReference type="GO" id="GO:0046872">
    <property type="term" value="F:metal ion binding"/>
    <property type="evidence" value="ECO:0007669"/>
    <property type="project" value="UniProtKB-KW"/>
</dbReference>
<keyword evidence="4" id="KW-0408">Iron</keyword>
<sequence length="281" mass="30535">MREIRASQITELVKKLCIDANYNLGKDVWEKLEAGRKTEESPTGKAILDQILENAKIARDNEVPMCQDTGFAVIFCELGQDVHVVGGDFNEAINEGVRQGYGEGYLRKSIVDDPVIERKNTKDNTPAIIHLRIVPGDKLKITVAPKGGGSENMSEVKMMKPADGIEGVKEFVIDKVRRSGGNPCPPIVVGVGLGGTFEKCAFLAKKALLRPLGEHNKDPKYAEVEKELLERINKLGIGPQGLGGRTTALAVNIEVHPCHIASMPAAVNINCHASRHKEGTI</sequence>
<dbReference type="AlphaFoldDB" id="A0A523UPM9"/>
<dbReference type="EMBL" id="SOJN01000123">
    <property type="protein sequence ID" value="TET44493.1"/>
    <property type="molecule type" value="Genomic_DNA"/>
</dbReference>
<dbReference type="Proteomes" id="UP000315525">
    <property type="component" value="Unassembled WGS sequence"/>
</dbReference>
<dbReference type="InterPro" id="IPR051208">
    <property type="entry name" value="Class-I_Fumarase/Tartrate_DH"/>
</dbReference>
<evidence type="ECO:0000256" key="5">
    <source>
        <dbReference type="ARBA" id="ARBA00023014"/>
    </source>
</evidence>
<evidence type="ECO:0000256" key="1">
    <source>
        <dbReference type="ARBA" id="ARBA00008876"/>
    </source>
</evidence>
<dbReference type="EC" id="4.2.1.2" evidence="8"/>
<accession>A0A523UPM9</accession>
<evidence type="ECO:0000256" key="4">
    <source>
        <dbReference type="ARBA" id="ARBA00023004"/>
    </source>
</evidence>
<dbReference type="GO" id="GO:0004333">
    <property type="term" value="F:fumarate hydratase activity"/>
    <property type="evidence" value="ECO:0007669"/>
    <property type="project" value="UniProtKB-EC"/>
</dbReference>
<protein>
    <submittedName>
        <fullName evidence="8">Fumarate hydratase</fullName>
        <ecNumber evidence="8">4.2.1.2</ecNumber>
    </submittedName>
</protein>
<dbReference type="GO" id="GO:0051539">
    <property type="term" value="F:4 iron, 4 sulfur cluster binding"/>
    <property type="evidence" value="ECO:0007669"/>
    <property type="project" value="UniProtKB-KW"/>
</dbReference>
<feature type="domain" description="Fe-S hydro-lyase tartrate dehydratase alpha-type catalytic" evidence="7">
    <location>
        <begin position="11"/>
        <end position="278"/>
    </location>
</feature>
<reference evidence="8 9" key="1">
    <citation type="submission" date="2019-03" db="EMBL/GenBank/DDBJ databases">
        <title>Metabolic potential of uncultured bacteria and archaea associated with petroleum seepage in deep-sea sediments.</title>
        <authorList>
            <person name="Dong X."/>
            <person name="Hubert C."/>
        </authorList>
    </citation>
    <scope>NUCLEOTIDE SEQUENCE [LARGE SCALE GENOMIC DNA]</scope>
    <source>
        <strain evidence="8">E44_bin18</strain>
    </source>
</reference>